<protein>
    <submittedName>
        <fullName evidence="1">Uncharacterized protein</fullName>
    </submittedName>
</protein>
<evidence type="ECO:0000313" key="1">
    <source>
        <dbReference type="EMBL" id="WIY05524.1"/>
    </source>
</evidence>
<dbReference type="RefSeq" id="WP_286001812.1">
    <property type="nucleotide sequence ID" value="NZ_CP127295.1"/>
</dbReference>
<dbReference type="AlphaFoldDB" id="A0A9Y2JYX4"/>
<name>A0A9Y2JYX4_9PSEU</name>
<dbReference type="EMBL" id="CP127295">
    <property type="protein sequence ID" value="WIY05524.1"/>
    <property type="molecule type" value="Genomic_DNA"/>
</dbReference>
<dbReference type="KEGG" id="amog:QRX60_17345"/>
<evidence type="ECO:0000313" key="2">
    <source>
        <dbReference type="Proteomes" id="UP001239397"/>
    </source>
</evidence>
<gene>
    <name evidence="1" type="ORF">QRX60_17345</name>
</gene>
<accession>A0A9Y2JYX4</accession>
<reference evidence="1 2" key="1">
    <citation type="submission" date="2023-06" db="EMBL/GenBank/DDBJ databases">
        <authorList>
            <person name="Oyuntsetseg B."/>
            <person name="Kim S.B."/>
        </authorList>
    </citation>
    <scope>NUCLEOTIDE SEQUENCE [LARGE SCALE GENOMIC DNA]</scope>
    <source>
        <strain evidence="1 2">4-36</strain>
    </source>
</reference>
<sequence length="312" mass="35523">MRKNDKLDLARVLRDIPKDVLQPTWSGGAPPQADTFLRLTLEGVALCPDSEHDLSLFFRTLRWFAKKELDFEPSQYRQNDTCVVSSADLLRAFRLKKDARSDVRRLGELLVVEQWGSAGFKPAEQSWEFTLGRDVRRFARVRSLAEYRAVQATWRAESGSVPIPPLPMHTRGFSRSRPVPQTADYVHPDVVAAIEAKMPAARFNCEKLLQLIAELNDNYAHEKTYSSHAILRAILDHVPPIFGFDDFKEAANNYGWGSRNDKNYMTRLLEFKTQAHDVLHRQISRKASLLRFVDMPASVAVNTLLRACADAL</sequence>
<proteinExistence type="predicted"/>
<dbReference type="Proteomes" id="UP001239397">
    <property type="component" value="Chromosome"/>
</dbReference>
<keyword evidence="2" id="KW-1185">Reference proteome</keyword>
<organism evidence="1 2">
    <name type="scientific">Amycolatopsis mongoliensis</name>
    <dbReference type="NCBI Taxonomy" id="715475"/>
    <lineage>
        <taxon>Bacteria</taxon>
        <taxon>Bacillati</taxon>
        <taxon>Actinomycetota</taxon>
        <taxon>Actinomycetes</taxon>
        <taxon>Pseudonocardiales</taxon>
        <taxon>Pseudonocardiaceae</taxon>
        <taxon>Amycolatopsis</taxon>
    </lineage>
</organism>